<sequence>MDLKKFPKQYSLVILGLLCSLLPLLPTQASASATVKASLPYFSIQMNGQNMDIAHSKYPFLVYKDITYLPMTWTNFQTLGIEYNWSDTDGLQIWSNRNFPPSIHQTVLEQDLTTKRNANSYAVQVADVSITMNQIEINNRTEPYPFLTYQDVTYMPLTWRFVHDLLKIDIQWSDKDGLSLVGGQNAIYSIIGDDERSLYFYSLLNADPAKSMLKMDKSDYQLQWKNYKEQEQFIKGLSTTPHPLAGQPVELVRKDRDLYYGELKVYTLTDADVWEAADWGAPVHTYKAFAAGDQRVILSINLTLPLAVIGPNYGSTYTFLIQNGHVTRLEDFNQKIDRVIPNPDGTVWIASDRLPSRNNYIGGSARVGLLDQEGTLHMVNGLLHESDVIALGITNLSLPNPASQDGSLYIVLNGISNTDYTPQDTAGLYTLNTKLETKRLSDYVFGDYYLDKNRDIFIKHRNNTIENLSTGEIRTWFDYELAQMK</sequence>
<name>A0A198A5J1_9BACL</name>
<reference evidence="2 3" key="1">
    <citation type="submission" date="2016-05" db="EMBL/GenBank/DDBJ databases">
        <title>Paenibacillus sp. 1ZS3-15 nov., isolated from the rhizosphere soil.</title>
        <authorList>
            <person name="Zhang X.X."/>
            <person name="Zhang J."/>
        </authorList>
    </citation>
    <scope>NUCLEOTIDE SEQUENCE [LARGE SCALE GENOMIC DNA]</scope>
    <source>
        <strain evidence="2 3">1ZS3-15</strain>
    </source>
</reference>
<evidence type="ECO:0000313" key="3">
    <source>
        <dbReference type="Proteomes" id="UP000078454"/>
    </source>
</evidence>
<feature type="signal peptide" evidence="1">
    <location>
        <begin position="1"/>
        <end position="31"/>
    </location>
</feature>
<accession>A0A198A5J1</accession>
<keyword evidence="3" id="KW-1185">Reference proteome</keyword>
<gene>
    <name evidence="2" type="ORF">A8708_20450</name>
</gene>
<organism evidence="2 3">
    <name type="scientific">Paenibacillus oryzisoli</name>
    <dbReference type="NCBI Taxonomy" id="1850517"/>
    <lineage>
        <taxon>Bacteria</taxon>
        <taxon>Bacillati</taxon>
        <taxon>Bacillota</taxon>
        <taxon>Bacilli</taxon>
        <taxon>Bacillales</taxon>
        <taxon>Paenibacillaceae</taxon>
        <taxon>Paenibacillus</taxon>
    </lineage>
</organism>
<feature type="chain" id="PRO_5008277809" description="Copper amine oxidase-like N-terminal domain-containing protein" evidence="1">
    <location>
        <begin position="32"/>
        <end position="485"/>
    </location>
</feature>
<evidence type="ECO:0000256" key="1">
    <source>
        <dbReference type="SAM" id="SignalP"/>
    </source>
</evidence>
<protein>
    <recommendedName>
        <fullName evidence="4">Copper amine oxidase-like N-terminal domain-containing protein</fullName>
    </recommendedName>
</protein>
<proteinExistence type="predicted"/>
<keyword evidence="1" id="KW-0732">Signal</keyword>
<evidence type="ECO:0000313" key="2">
    <source>
        <dbReference type="EMBL" id="OAS16390.1"/>
    </source>
</evidence>
<dbReference type="AlphaFoldDB" id="A0A198A5J1"/>
<evidence type="ECO:0008006" key="4">
    <source>
        <dbReference type="Google" id="ProtNLM"/>
    </source>
</evidence>
<comment type="caution">
    <text evidence="2">The sequence shown here is derived from an EMBL/GenBank/DDBJ whole genome shotgun (WGS) entry which is preliminary data.</text>
</comment>
<dbReference type="EMBL" id="LYPB01000076">
    <property type="protein sequence ID" value="OAS16390.1"/>
    <property type="molecule type" value="Genomic_DNA"/>
</dbReference>
<dbReference type="Proteomes" id="UP000078454">
    <property type="component" value="Unassembled WGS sequence"/>
</dbReference>